<gene>
    <name evidence="2" type="ORF">SETTUDRAFT_19634</name>
</gene>
<dbReference type="AlphaFoldDB" id="R0K1W5"/>
<feature type="compositionally biased region" description="Polar residues" evidence="1">
    <location>
        <begin position="226"/>
        <end position="244"/>
    </location>
</feature>
<organism evidence="2 3">
    <name type="scientific">Exserohilum turcicum (strain 28A)</name>
    <name type="common">Northern leaf blight fungus</name>
    <name type="synonym">Setosphaeria turcica</name>
    <dbReference type="NCBI Taxonomy" id="671987"/>
    <lineage>
        <taxon>Eukaryota</taxon>
        <taxon>Fungi</taxon>
        <taxon>Dikarya</taxon>
        <taxon>Ascomycota</taxon>
        <taxon>Pezizomycotina</taxon>
        <taxon>Dothideomycetes</taxon>
        <taxon>Pleosporomycetidae</taxon>
        <taxon>Pleosporales</taxon>
        <taxon>Pleosporineae</taxon>
        <taxon>Pleosporaceae</taxon>
        <taxon>Exserohilum</taxon>
    </lineage>
</organism>
<dbReference type="OrthoDB" id="2019666at2759"/>
<sequence>MSDPLPPAAAKPTYHAPSSNVTADYRIRCDPNPLREDPDIEEDVFYRITPGSKVTDSQLDICASHFSLYYGMLRALTMHFDIGRLPYQRDFVGVTTPNPYTICTVLRVFGRGIDALPSKPDWEKSLRQMPHTPLRYLKCAPIVHAAPIEYVRTARVIPNTLVANTEFFIDHADVEHALRRVVYGMNRQIQEPWEWLFGVLTQGCEYVCVLEYRHDPEYTVQWQQRSNVSVPSETPSQSNATDSGPSRAVPDYPSSSGHGADSTLYTDIEQYLLRVPISCALDPKTAPAHVSLARSQHKRLVKAQALMDHYGSMLAMIMDAKQIPDCLREAYQAPHLAYPLPKSITTWSGFKRYTAGLYEHDTKFDRRMLVLQAIHFQDLRLRN</sequence>
<proteinExistence type="predicted"/>
<accession>R0K1W5</accession>
<dbReference type="STRING" id="671987.R0K1W5"/>
<dbReference type="HOGENOM" id="CLU_040575_0_0_1"/>
<evidence type="ECO:0000313" key="3">
    <source>
        <dbReference type="Proteomes" id="UP000016935"/>
    </source>
</evidence>
<dbReference type="RefSeq" id="XP_008024933.1">
    <property type="nucleotide sequence ID" value="XM_008026742.1"/>
</dbReference>
<evidence type="ECO:0000256" key="1">
    <source>
        <dbReference type="SAM" id="MobiDB-lite"/>
    </source>
</evidence>
<feature type="region of interest" description="Disordered" evidence="1">
    <location>
        <begin position="226"/>
        <end position="260"/>
    </location>
</feature>
<keyword evidence="3" id="KW-1185">Reference proteome</keyword>
<reference evidence="2 3" key="2">
    <citation type="journal article" date="2013" name="PLoS Genet.">
        <title>Comparative genome structure, secondary metabolite, and effector coding capacity across Cochliobolus pathogens.</title>
        <authorList>
            <person name="Condon B.J."/>
            <person name="Leng Y."/>
            <person name="Wu D."/>
            <person name="Bushley K.E."/>
            <person name="Ohm R.A."/>
            <person name="Otillar R."/>
            <person name="Martin J."/>
            <person name="Schackwitz W."/>
            <person name="Grimwood J."/>
            <person name="MohdZainudin N."/>
            <person name="Xue C."/>
            <person name="Wang R."/>
            <person name="Manning V.A."/>
            <person name="Dhillon B."/>
            <person name="Tu Z.J."/>
            <person name="Steffenson B.J."/>
            <person name="Salamov A."/>
            <person name="Sun H."/>
            <person name="Lowry S."/>
            <person name="LaButti K."/>
            <person name="Han J."/>
            <person name="Copeland A."/>
            <person name="Lindquist E."/>
            <person name="Barry K."/>
            <person name="Schmutz J."/>
            <person name="Baker S.E."/>
            <person name="Ciuffetti L.M."/>
            <person name="Grigoriev I.V."/>
            <person name="Zhong S."/>
            <person name="Turgeon B.G."/>
        </authorList>
    </citation>
    <scope>NUCLEOTIDE SEQUENCE [LARGE SCALE GENOMIC DNA]</scope>
    <source>
        <strain evidence="3">28A</strain>
    </source>
</reference>
<name>R0K1W5_EXST2</name>
<protein>
    <submittedName>
        <fullName evidence="2">Uncharacterized protein</fullName>
    </submittedName>
</protein>
<dbReference type="EMBL" id="KB908592">
    <property type="protein sequence ID" value="EOA87118.1"/>
    <property type="molecule type" value="Genomic_DNA"/>
</dbReference>
<dbReference type="GeneID" id="19402220"/>
<dbReference type="Proteomes" id="UP000016935">
    <property type="component" value="Unassembled WGS sequence"/>
</dbReference>
<evidence type="ECO:0000313" key="2">
    <source>
        <dbReference type="EMBL" id="EOA87118.1"/>
    </source>
</evidence>
<reference evidence="2 3" key="1">
    <citation type="journal article" date="2012" name="PLoS Pathog.">
        <title>Diverse lifestyles and strategies of plant pathogenesis encoded in the genomes of eighteen Dothideomycetes fungi.</title>
        <authorList>
            <person name="Ohm R.A."/>
            <person name="Feau N."/>
            <person name="Henrissat B."/>
            <person name="Schoch C.L."/>
            <person name="Horwitz B.A."/>
            <person name="Barry K.W."/>
            <person name="Condon B.J."/>
            <person name="Copeland A.C."/>
            <person name="Dhillon B."/>
            <person name="Glaser F."/>
            <person name="Hesse C.N."/>
            <person name="Kosti I."/>
            <person name="LaButti K."/>
            <person name="Lindquist E.A."/>
            <person name="Lucas S."/>
            <person name="Salamov A.A."/>
            <person name="Bradshaw R.E."/>
            <person name="Ciuffetti L."/>
            <person name="Hamelin R.C."/>
            <person name="Kema G.H.J."/>
            <person name="Lawrence C."/>
            <person name="Scott J.A."/>
            <person name="Spatafora J.W."/>
            <person name="Turgeon B.G."/>
            <person name="de Wit P.J.G.M."/>
            <person name="Zhong S."/>
            <person name="Goodwin S.B."/>
            <person name="Grigoriev I.V."/>
        </authorList>
    </citation>
    <scope>NUCLEOTIDE SEQUENCE [LARGE SCALE GENOMIC DNA]</scope>
    <source>
        <strain evidence="3">28A</strain>
    </source>
</reference>